<dbReference type="Pfam" id="PF03982">
    <property type="entry name" value="DAGAT"/>
    <property type="match status" value="1"/>
</dbReference>
<dbReference type="InterPro" id="IPR007130">
    <property type="entry name" value="DAGAT"/>
</dbReference>
<evidence type="ECO:0000256" key="2">
    <source>
        <dbReference type="ARBA" id="ARBA00022679"/>
    </source>
</evidence>
<dbReference type="AlphaFoldDB" id="A0A7J8REP1"/>
<comment type="caution">
    <text evidence="5">The sequence shown here is derived from an EMBL/GenBank/DDBJ whole genome shotgun (WGS) entry which is preliminary data.</text>
</comment>
<evidence type="ECO:0000256" key="1">
    <source>
        <dbReference type="ARBA" id="ARBA00005420"/>
    </source>
</evidence>
<dbReference type="InterPro" id="IPR022742">
    <property type="entry name" value="Hydrolase_4"/>
</dbReference>
<feature type="non-terminal residue" evidence="5">
    <location>
        <position position="749"/>
    </location>
</feature>
<dbReference type="SUPFAM" id="SSF53474">
    <property type="entry name" value="alpha/beta-Hydrolases"/>
    <property type="match status" value="1"/>
</dbReference>
<evidence type="ECO:0000313" key="5">
    <source>
        <dbReference type="EMBL" id="MBA0611832.1"/>
    </source>
</evidence>
<dbReference type="CDD" id="cd07987">
    <property type="entry name" value="LPLAT_MGAT-like"/>
    <property type="match status" value="1"/>
</dbReference>
<dbReference type="EMBL" id="JABFAC010000004">
    <property type="protein sequence ID" value="MBA0611832.1"/>
    <property type="molecule type" value="Genomic_DNA"/>
</dbReference>
<gene>
    <name evidence="5" type="ORF">Godav_012488</name>
</gene>
<organism evidence="5 6">
    <name type="scientific">Gossypium davidsonii</name>
    <name type="common">Davidson's cotton</name>
    <name type="synonym">Gossypium klotzschianum subsp. davidsonii</name>
    <dbReference type="NCBI Taxonomy" id="34287"/>
    <lineage>
        <taxon>Eukaryota</taxon>
        <taxon>Viridiplantae</taxon>
        <taxon>Streptophyta</taxon>
        <taxon>Embryophyta</taxon>
        <taxon>Tracheophyta</taxon>
        <taxon>Spermatophyta</taxon>
        <taxon>Magnoliopsida</taxon>
        <taxon>eudicotyledons</taxon>
        <taxon>Gunneridae</taxon>
        <taxon>Pentapetalae</taxon>
        <taxon>rosids</taxon>
        <taxon>malvids</taxon>
        <taxon>Malvales</taxon>
        <taxon>Malvaceae</taxon>
        <taxon>Malvoideae</taxon>
        <taxon>Gossypium</taxon>
    </lineage>
</organism>
<feature type="domain" description="Phospholipid/glycerol acyltransferase" evidence="4">
    <location>
        <begin position="491"/>
        <end position="615"/>
    </location>
</feature>
<dbReference type="Proteomes" id="UP000593561">
    <property type="component" value="Unassembled WGS sequence"/>
</dbReference>
<dbReference type="Gene3D" id="3.40.50.1820">
    <property type="entry name" value="alpha/beta hydrolase"/>
    <property type="match status" value="1"/>
</dbReference>
<keyword evidence="2" id="KW-0808">Transferase</keyword>
<reference evidence="5 6" key="1">
    <citation type="journal article" date="2019" name="Genome Biol. Evol.">
        <title>Insights into the evolution of the New World diploid cottons (Gossypium, subgenus Houzingenia) based on genome sequencing.</title>
        <authorList>
            <person name="Grover C.E."/>
            <person name="Arick M.A. 2nd"/>
            <person name="Thrash A."/>
            <person name="Conover J.L."/>
            <person name="Sanders W.S."/>
            <person name="Peterson D.G."/>
            <person name="Frelichowski J.E."/>
            <person name="Scheffler J.A."/>
            <person name="Scheffler B.E."/>
            <person name="Wendel J.F."/>
        </authorList>
    </citation>
    <scope>NUCLEOTIDE SEQUENCE [LARGE SCALE GENOMIC DNA]</scope>
    <source>
        <strain evidence="5">27</strain>
        <tissue evidence="5">Leaf</tissue>
    </source>
</reference>
<dbReference type="PANTHER" id="PTHR22753">
    <property type="entry name" value="TRANSMEMBRANE PROTEIN 68"/>
    <property type="match status" value="1"/>
</dbReference>
<dbReference type="GO" id="GO:0019432">
    <property type="term" value="P:triglyceride biosynthetic process"/>
    <property type="evidence" value="ECO:0007669"/>
    <property type="project" value="UniProtKB-ARBA"/>
</dbReference>
<name>A0A7J8REP1_GOSDV</name>
<evidence type="ECO:0000259" key="4">
    <source>
        <dbReference type="SMART" id="SM00563"/>
    </source>
</evidence>
<proteinExistence type="inferred from homology"/>
<dbReference type="Pfam" id="PF12146">
    <property type="entry name" value="Hydrolase_4"/>
    <property type="match status" value="1"/>
</dbReference>
<dbReference type="GO" id="GO:0016020">
    <property type="term" value="C:membrane"/>
    <property type="evidence" value="ECO:0007669"/>
    <property type="project" value="TreeGrafter"/>
</dbReference>
<sequence>GSNKFLWQVVPIEFEVARFCGQPGTFGYKVYCSFSRRVMACAVTCPVWHCFGINKKPRFRVRAERLDGNDLSVVSTDGVSVKETTVPVVVGRGYLVDGGNGSLKSRIEKKMGGEELELLWDDGYGTNTVKDYVDAAKDMIKPDGGPPRWFCPVECGRPIKDSPLLLFLPGLDGVGMGLILHHKPLGKVFEVQCLHIPVHDRTPFEGLVTLVEETVRLEHASRLNCPIYLVGDSLGGCLALAVAARNPSIDLVMILVNPATSLGRSRLQPFLPILEAFPDGLHVRTIPFLLSLVIAFVLMRSGEPLKMAEVGVEGGLLPKQKIERISSNLTALLPFYSGLADILPTETLIWKLKLIKSASAYTNSRLHAVKAEVLVLASDKDHLFPSGEEALRLKKLLPNCMIRIFKDNGHTLLMEDSMNLLTVIKGTCKYRRSKSHDFTKDFLPPSMSEYRYTFNNVFGFLNFASCSSLFSTMENGKIVKGLAGVPDEGPVLLVGNHMLLGMDLSSLCEAFLREKKILVRGVAHPELFWGNFHTSSNVFNFFDLMKVMGAMPVSPKSLLKALSTNSHVLLYPGGAREALHRKGEAYKLFWPNQPEFVRFAAQFGATIVPFGAVGEDDMAKVVFDYYDYMKIPMLNDRIKEVIRSGGVQIRDKAKGEVASQEIFIPGMIPKIPGRFYYLFGKPIKLKGREDLVENRESANEVYLQAKAEVERCIGYLLKKREEDPFRSIINRLIYRTFHAPLHQVPSFKP</sequence>
<accession>A0A7J8REP1</accession>
<dbReference type="InterPro" id="IPR002123">
    <property type="entry name" value="Plipid/glycerol_acylTrfase"/>
</dbReference>
<evidence type="ECO:0000256" key="3">
    <source>
        <dbReference type="ARBA" id="ARBA00023315"/>
    </source>
</evidence>
<dbReference type="InterPro" id="IPR029058">
    <property type="entry name" value="AB_hydrolase_fold"/>
</dbReference>
<comment type="similarity">
    <text evidence="1">Belongs to the diacylglycerol acyltransferase family.</text>
</comment>
<dbReference type="PANTHER" id="PTHR22753:SF14">
    <property type="entry name" value="MONOACYLGLYCEROL_DIACYLGLYCEROL O-ACYLTRANSFERASE"/>
    <property type="match status" value="1"/>
</dbReference>
<dbReference type="SMART" id="SM00563">
    <property type="entry name" value="PlsC"/>
    <property type="match status" value="1"/>
</dbReference>
<evidence type="ECO:0000313" key="6">
    <source>
        <dbReference type="Proteomes" id="UP000593561"/>
    </source>
</evidence>
<dbReference type="GO" id="GO:0004144">
    <property type="term" value="F:diacylglycerol O-acyltransferase activity"/>
    <property type="evidence" value="ECO:0007669"/>
    <property type="project" value="UniProtKB-ARBA"/>
</dbReference>
<keyword evidence="6" id="KW-1185">Reference proteome</keyword>
<keyword evidence="3" id="KW-0012">Acyltransferase</keyword>
<protein>
    <recommendedName>
        <fullName evidence="4">Phospholipid/glycerol acyltransferase domain-containing protein</fullName>
    </recommendedName>
</protein>